<evidence type="ECO:0000256" key="1">
    <source>
        <dbReference type="ARBA" id="ARBA00012506"/>
    </source>
</evidence>
<dbReference type="AlphaFoldDB" id="A0A7I8D4W1"/>
<dbReference type="NCBIfam" id="TIGR00488">
    <property type="entry name" value="bis(5'-nucleosyl)-tetraphosphatase (symmetrical) YqeK"/>
    <property type="match status" value="1"/>
</dbReference>
<dbReference type="GO" id="GO:0008803">
    <property type="term" value="F:bis(5'-nucleosyl)-tetraphosphatase (symmetrical) activity"/>
    <property type="evidence" value="ECO:0007669"/>
    <property type="project" value="UniProtKB-EC"/>
</dbReference>
<evidence type="ECO:0000313" key="9">
    <source>
        <dbReference type="Proteomes" id="UP000593890"/>
    </source>
</evidence>
<keyword evidence="4" id="KW-0378">Hydrolase</keyword>
<dbReference type="EC" id="3.6.1.41" evidence="1"/>
<feature type="domain" description="HD" evidence="7">
    <location>
        <begin position="19"/>
        <end position="134"/>
    </location>
</feature>
<evidence type="ECO:0000256" key="3">
    <source>
        <dbReference type="ARBA" id="ARBA00022741"/>
    </source>
</evidence>
<dbReference type="KEGG" id="sman:C12CBH8_08920"/>
<organism evidence="8 9">
    <name type="scientific">Solibaculum mannosilyticum</name>
    <dbReference type="NCBI Taxonomy" id="2780922"/>
    <lineage>
        <taxon>Bacteria</taxon>
        <taxon>Bacillati</taxon>
        <taxon>Bacillota</taxon>
        <taxon>Clostridia</taxon>
        <taxon>Eubacteriales</taxon>
        <taxon>Oscillospiraceae</taxon>
        <taxon>Solibaculum</taxon>
    </lineage>
</organism>
<dbReference type="NCBIfam" id="TIGR00277">
    <property type="entry name" value="HDIG"/>
    <property type="match status" value="1"/>
</dbReference>
<sequence>MDRYEEYKKLLKTMMSEYRYRHSLGVADEARKLAERYGADVEKATVAGLLHDIMKDQPPKVQLQTIEDSGIILTPVEQASQKLWHAIAGAGYVRMKLGIRDPEIFDAILYHTTGRDGMSRLEKVLYVADYTSCDRQYEGVEHMRELAKISLEDAMREGLRFTIQELSGLERTIHPNTIFAYNELVCDKLRQQRDSAV</sequence>
<dbReference type="SUPFAM" id="SSF109604">
    <property type="entry name" value="HD-domain/PDEase-like"/>
    <property type="match status" value="1"/>
</dbReference>
<evidence type="ECO:0000256" key="6">
    <source>
        <dbReference type="ARBA" id="ARBA00049417"/>
    </source>
</evidence>
<dbReference type="EMBL" id="AP023321">
    <property type="protein sequence ID" value="BCI60253.1"/>
    <property type="molecule type" value="Genomic_DNA"/>
</dbReference>
<evidence type="ECO:0000313" key="8">
    <source>
        <dbReference type="EMBL" id="BCI60253.1"/>
    </source>
</evidence>
<accession>A0A7I8D4W1</accession>
<dbReference type="InterPro" id="IPR003607">
    <property type="entry name" value="HD/PDEase_dom"/>
</dbReference>
<dbReference type="Proteomes" id="UP000593890">
    <property type="component" value="Chromosome"/>
</dbReference>
<dbReference type="PANTHER" id="PTHR35795:SF1">
    <property type="entry name" value="BIS(5'-NUCLEOSYL)-TETRAPHOSPHATASE, SYMMETRICAL"/>
    <property type="match status" value="1"/>
</dbReference>
<dbReference type="CDD" id="cd00077">
    <property type="entry name" value="HDc"/>
    <property type="match status" value="1"/>
</dbReference>
<proteinExistence type="predicted"/>
<evidence type="ECO:0000259" key="7">
    <source>
        <dbReference type="PROSITE" id="PS51831"/>
    </source>
</evidence>
<keyword evidence="9" id="KW-1185">Reference proteome</keyword>
<dbReference type="InterPro" id="IPR005249">
    <property type="entry name" value="YqeK"/>
</dbReference>
<dbReference type="PROSITE" id="PS51831">
    <property type="entry name" value="HD"/>
    <property type="match status" value="1"/>
</dbReference>
<keyword evidence="5" id="KW-0408">Iron</keyword>
<dbReference type="InterPro" id="IPR006674">
    <property type="entry name" value="HD_domain"/>
</dbReference>
<keyword evidence="3" id="KW-0547">Nucleotide-binding</keyword>
<comment type="catalytic activity">
    <reaction evidence="6">
        <text>P(1),P(4)-bis(5'-adenosyl) tetraphosphate + H2O = 2 ADP + 2 H(+)</text>
        <dbReference type="Rhea" id="RHEA:24252"/>
        <dbReference type="ChEBI" id="CHEBI:15377"/>
        <dbReference type="ChEBI" id="CHEBI:15378"/>
        <dbReference type="ChEBI" id="CHEBI:58141"/>
        <dbReference type="ChEBI" id="CHEBI:456216"/>
        <dbReference type="EC" id="3.6.1.41"/>
    </reaction>
</comment>
<reference evidence="9" key="1">
    <citation type="submission" date="2020-07" db="EMBL/GenBank/DDBJ databases">
        <title>Complete genome sequencing of Clostridia bacterium strain 12CBH8.</title>
        <authorList>
            <person name="Sakamoto M."/>
            <person name="Murakami T."/>
            <person name="Mori H."/>
        </authorList>
    </citation>
    <scope>NUCLEOTIDE SEQUENCE [LARGE SCALE GENOMIC DNA]</scope>
    <source>
        <strain evidence="9">12CBH8</strain>
    </source>
</reference>
<name>A0A7I8D4W1_9FIRM</name>
<evidence type="ECO:0000256" key="5">
    <source>
        <dbReference type="ARBA" id="ARBA00023004"/>
    </source>
</evidence>
<dbReference type="GO" id="GO:0000166">
    <property type="term" value="F:nucleotide binding"/>
    <property type="evidence" value="ECO:0007669"/>
    <property type="project" value="UniProtKB-KW"/>
</dbReference>
<protein>
    <recommendedName>
        <fullName evidence="1">bis(5'-nucleosyl)-tetraphosphatase (symmetrical)</fullName>
        <ecNumber evidence="1">3.6.1.41</ecNumber>
    </recommendedName>
</protein>
<dbReference type="InterPro" id="IPR051094">
    <property type="entry name" value="Diverse_Catalytic_Enzymes"/>
</dbReference>
<evidence type="ECO:0000256" key="2">
    <source>
        <dbReference type="ARBA" id="ARBA00022723"/>
    </source>
</evidence>
<dbReference type="InterPro" id="IPR006675">
    <property type="entry name" value="HDIG_dom"/>
</dbReference>
<dbReference type="SMART" id="SM00471">
    <property type="entry name" value="HDc"/>
    <property type="match status" value="1"/>
</dbReference>
<dbReference type="PANTHER" id="PTHR35795">
    <property type="entry name" value="SLR1885 PROTEIN"/>
    <property type="match status" value="1"/>
</dbReference>
<dbReference type="Gene3D" id="1.10.3210.10">
    <property type="entry name" value="Hypothetical protein af1432"/>
    <property type="match status" value="1"/>
</dbReference>
<gene>
    <name evidence="8" type="primary">yqeK</name>
    <name evidence="8" type="ORF">C12CBH8_08920</name>
</gene>
<evidence type="ECO:0000256" key="4">
    <source>
        <dbReference type="ARBA" id="ARBA00022801"/>
    </source>
</evidence>
<dbReference type="GO" id="GO:0046872">
    <property type="term" value="F:metal ion binding"/>
    <property type="evidence" value="ECO:0007669"/>
    <property type="project" value="UniProtKB-KW"/>
</dbReference>
<keyword evidence="2" id="KW-0479">Metal-binding</keyword>
<dbReference type="Pfam" id="PF01966">
    <property type="entry name" value="HD"/>
    <property type="match status" value="1"/>
</dbReference>
<dbReference type="RefSeq" id="WP_215533648.1">
    <property type="nucleotide sequence ID" value="NZ_AP023321.1"/>
</dbReference>